<comment type="similarity">
    <text evidence="9">Belongs to the KdpA family.</text>
</comment>
<evidence type="ECO:0000256" key="7">
    <source>
        <dbReference type="ARBA" id="ARBA00023065"/>
    </source>
</evidence>
<dbReference type="GO" id="GO:0030955">
    <property type="term" value="F:potassium ion binding"/>
    <property type="evidence" value="ECO:0007669"/>
    <property type="project" value="UniProtKB-UniRule"/>
</dbReference>
<comment type="subcellular location">
    <subcellularLocation>
        <location evidence="9">Cell membrane</location>
        <topology evidence="9">Multi-pass membrane protein</topology>
    </subcellularLocation>
</comment>
<evidence type="ECO:0000256" key="6">
    <source>
        <dbReference type="ARBA" id="ARBA00022989"/>
    </source>
</evidence>
<comment type="caution">
    <text evidence="10">The sequence shown here is derived from an EMBL/GenBank/DDBJ whole genome shotgun (WGS) entry which is preliminary data.</text>
</comment>
<reference evidence="10 11" key="1">
    <citation type="journal article" date="2014" name="BMC Genomics">
        <title>Comparison of environmental and isolate Sulfobacillus genomes reveals diverse carbon, sulfur, nitrogen, and hydrogen metabolisms.</title>
        <authorList>
            <person name="Justice N.B."/>
            <person name="Norman A."/>
            <person name="Brown C.T."/>
            <person name="Singh A."/>
            <person name="Thomas B.C."/>
            <person name="Banfield J.F."/>
        </authorList>
    </citation>
    <scope>NUCLEOTIDE SEQUENCE [LARGE SCALE GENOMIC DNA]</scope>
    <source>
        <strain evidence="10">AMDSBA1</strain>
    </source>
</reference>
<dbReference type="Proteomes" id="UP000242699">
    <property type="component" value="Unassembled WGS sequence"/>
</dbReference>
<keyword evidence="8 9" id="KW-0472">Membrane</keyword>
<evidence type="ECO:0000256" key="5">
    <source>
        <dbReference type="ARBA" id="ARBA00022958"/>
    </source>
</evidence>
<evidence type="ECO:0000256" key="1">
    <source>
        <dbReference type="ARBA" id="ARBA00022448"/>
    </source>
</evidence>
<keyword evidence="4 9" id="KW-0812">Transmembrane</keyword>
<dbReference type="HAMAP" id="MF_00275">
    <property type="entry name" value="KdpA"/>
    <property type="match status" value="1"/>
</dbReference>
<gene>
    <name evidence="9 10" type="primary">kdpA</name>
    <name evidence="10" type="ORF">C7B43_19140</name>
</gene>
<comment type="caution">
    <text evidence="9">Lacks conserved residue(s) required for the propagation of feature annotation.</text>
</comment>
<feature type="transmembrane region" description="Helical" evidence="9">
    <location>
        <begin position="168"/>
        <end position="191"/>
    </location>
</feature>
<dbReference type="GO" id="GO:0005886">
    <property type="term" value="C:plasma membrane"/>
    <property type="evidence" value="ECO:0007669"/>
    <property type="project" value="UniProtKB-SubCell"/>
</dbReference>
<feature type="transmembrane region" description="Helical" evidence="9">
    <location>
        <begin position="66"/>
        <end position="85"/>
    </location>
</feature>
<evidence type="ECO:0000256" key="3">
    <source>
        <dbReference type="ARBA" id="ARBA00022538"/>
    </source>
</evidence>
<feature type="transmembrane region" description="Helical" evidence="9">
    <location>
        <begin position="136"/>
        <end position="156"/>
    </location>
</feature>
<evidence type="ECO:0000256" key="2">
    <source>
        <dbReference type="ARBA" id="ARBA00022475"/>
    </source>
</evidence>
<keyword evidence="3 9" id="KW-0633">Potassium transport</keyword>
<keyword evidence="5 9" id="KW-0630">Potassium</keyword>
<evidence type="ECO:0000256" key="4">
    <source>
        <dbReference type="ARBA" id="ARBA00022692"/>
    </source>
</evidence>
<keyword evidence="7 9" id="KW-0406">Ion transport</keyword>
<keyword evidence="1 9" id="KW-0813">Transport</keyword>
<feature type="transmembrane region" description="Helical" evidence="9">
    <location>
        <begin position="525"/>
        <end position="549"/>
    </location>
</feature>
<dbReference type="PANTHER" id="PTHR30607:SF2">
    <property type="entry name" value="POTASSIUM-TRANSPORTING ATPASE POTASSIUM-BINDING SUBUNIT"/>
    <property type="match status" value="1"/>
</dbReference>
<proteinExistence type="inferred from homology"/>
<dbReference type="AlphaFoldDB" id="A0A2T2WQ70"/>
<evidence type="ECO:0000313" key="10">
    <source>
        <dbReference type="EMBL" id="PSR24380.1"/>
    </source>
</evidence>
<feature type="transmembrane region" description="Helical" evidence="9">
    <location>
        <begin position="6"/>
        <end position="28"/>
    </location>
</feature>
<dbReference type="NCBIfam" id="TIGR00680">
    <property type="entry name" value="kdpA"/>
    <property type="match status" value="1"/>
</dbReference>
<sequence length="564" mass="60248">MSIQTIITWVVVFAVFALTIKPLGTYIVQVFTFQPTFLDRVLGPLENGIFRLVGVDRDSTMSVKTYIMALLLTNMAWALGAYILLRIQGALPFNPQHFPDVNPLLAFNTAASFTTNTNWQAYAGGSTMSYFSQFAVLSYLQFVTPATGGAAAIAFLRMVSGKKIGNFFVDLTLMVTRLLLPLAIIVTLILVGQGVPETLAPYLHLHSIAGQAQTVPRGPIASFEAIEHLGQNGGGFTNANSANPLENPTAFSNIVEVISMGLLPVAFFYAFGVITGHKKTAWTFVGVAAVFFVGMLALIYFPEAAGNPIINALGLHTHANMVGKELRFGLGGTSIFETSTMSFTTGSVASAHDSYLPLSSLSFFLGMFLNMIFGGKGVGLLNLLMFVIITVFLMGLMVGRTPEFLGKKIETKEVTLASIAFLIHPLLILVGSAIAVSSPAGLQGIFNPGPQGLSEIIYGFSSAAANNGSAFAGLGAALPFYELAIGIVVIIGRYGSIVAMLFVGESLLNKRSVPESSGTMRTDTFLFGGILWGAIMILNALTFFPIMALGPIAEHYLMMAHHLF</sequence>
<feature type="transmembrane region" description="Helical" evidence="9">
    <location>
        <begin position="380"/>
        <end position="399"/>
    </location>
</feature>
<feature type="transmembrane region" description="Helical" evidence="9">
    <location>
        <begin position="414"/>
        <end position="436"/>
    </location>
</feature>
<evidence type="ECO:0000313" key="11">
    <source>
        <dbReference type="Proteomes" id="UP000242699"/>
    </source>
</evidence>
<name>A0A2T2WQ70_9FIRM</name>
<organism evidence="10 11">
    <name type="scientific">Sulfobacillus benefaciens</name>
    <dbReference type="NCBI Taxonomy" id="453960"/>
    <lineage>
        <taxon>Bacteria</taxon>
        <taxon>Bacillati</taxon>
        <taxon>Bacillota</taxon>
        <taxon>Clostridia</taxon>
        <taxon>Eubacteriales</taxon>
        <taxon>Clostridiales Family XVII. Incertae Sedis</taxon>
        <taxon>Sulfobacillus</taxon>
    </lineage>
</organism>
<accession>A0A2T2WQ70</accession>
<keyword evidence="2 9" id="KW-1003">Cell membrane</keyword>
<dbReference type="Pfam" id="PF03814">
    <property type="entry name" value="KdpA"/>
    <property type="match status" value="1"/>
</dbReference>
<dbReference type="PIRSF" id="PIRSF001294">
    <property type="entry name" value="K_ATPaseA"/>
    <property type="match status" value="1"/>
</dbReference>
<protein>
    <recommendedName>
        <fullName evidence="9">Potassium-transporting ATPase potassium-binding subunit</fullName>
    </recommendedName>
    <alternativeName>
        <fullName evidence="9">ATP phosphohydrolase [potassium-transporting] A chain</fullName>
    </alternativeName>
    <alternativeName>
        <fullName evidence="9">Potassium-binding and translocating subunit A</fullName>
    </alternativeName>
    <alternativeName>
        <fullName evidence="9">Potassium-translocating ATPase A chain</fullName>
    </alternativeName>
</protein>
<dbReference type="InterPro" id="IPR004623">
    <property type="entry name" value="KdpA"/>
</dbReference>
<dbReference type="GO" id="GO:0008556">
    <property type="term" value="F:P-type potassium transmembrane transporter activity"/>
    <property type="evidence" value="ECO:0007669"/>
    <property type="project" value="InterPro"/>
</dbReference>
<evidence type="ECO:0000256" key="9">
    <source>
        <dbReference type="HAMAP-Rule" id="MF_00275"/>
    </source>
</evidence>
<feature type="transmembrane region" description="Helical" evidence="9">
    <location>
        <begin position="281"/>
        <end position="301"/>
    </location>
</feature>
<comment type="function">
    <text evidence="9">Part of the high-affinity ATP-driven potassium transport (or Kdp) system, which catalyzes the hydrolysis of ATP coupled with the electrogenic transport of potassium into the cytoplasm. This subunit binds the extracellular potassium ions and delivers the ions to the membrane domain of KdpB through an intramembrane tunnel.</text>
</comment>
<dbReference type="PANTHER" id="PTHR30607">
    <property type="entry name" value="POTASSIUM-TRANSPORTING ATPASE A CHAIN"/>
    <property type="match status" value="1"/>
</dbReference>
<evidence type="ECO:0000256" key="8">
    <source>
        <dbReference type="ARBA" id="ARBA00023136"/>
    </source>
</evidence>
<keyword evidence="6 9" id="KW-1133">Transmembrane helix</keyword>
<dbReference type="EMBL" id="PXYT01000080">
    <property type="protein sequence ID" value="PSR24380.1"/>
    <property type="molecule type" value="Genomic_DNA"/>
</dbReference>
<feature type="transmembrane region" description="Helical" evidence="9">
    <location>
        <begin position="254"/>
        <end position="274"/>
    </location>
</feature>
<comment type="subunit">
    <text evidence="9">The system is composed of three essential subunits: KdpA, KdpB and KdpC.</text>
</comment>